<comment type="cofactor">
    <cofactor evidence="7">
        <name>Zn(2+)</name>
        <dbReference type="ChEBI" id="CHEBI:29105"/>
    </cofactor>
    <text evidence="7">Binds 1 zinc ion.</text>
</comment>
<dbReference type="Proteomes" id="UP000282957">
    <property type="component" value="Unassembled WGS sequence"/>
</dbReference>
<evidence type="ECO:0000256" key="4">
    <source>
        <dbReference type="ARBA" id="ARBA00022759"/>
    </source>
</evidence>
<dbReference type="RefSeq" id="WP_127787016.1">
    <property type="nucleotide sequence ID" value="NZ_SACL01000002.1"/>
</dbReference>
<keyword evidence="7" id="KW-0963">Cytoplasm</keyword>
<evidence type="ECO:0000256" key="6">
    <source>
        <dbReference type="ARBA" id="ARBA00022833"/>
    </source>
</evidence>
<dbReference type="AlphaFoldDB" id="A0A437MJF1"/>
<evidence type="ECO:0000313" key="9">
    <source>
        <dbReference type="Proteomes" id="UP000282957"/>
    </source>
</evidence>
<dbReference type="GO" id="GO:0005737">
    <property type="term" value="C:cytoplasm"/>
    <property type="evidence" value="ECO:0007669"/>
    <property type="project" value="UniProtKB-SubCell"/>
</dbReference>
<evidence type="ECO:0000256" key="2">
    <source>
        <dbReference type="ARBA" id="ARBA00022722"/>
    </source>
</evidence>
<dbReference type="HAMAP" id="MF_00009">
    <property type="entry name" value="Endoribonucl_YbeY"/>
    <property type="match status" value="1"/>
</dbReference>
<evidence type="ECO:0000256" key="5">
    <source>
        <dbReference type="ARBA" id="ARBA00022801"/>
    </source>
</evidence>
<comment type="similarity">
    <text evidence="1 7">Belongs to the endoribonuclease YbeY family.</text>
</comment>
<accession>A0A437MJF1</accession>
<dbReference type="PANTHER" id="PTHR46986:SF1">
    <property type="entry name" value="ENDORIBONUCLEASE YBEY, CHLOROPLASTIC"/>
    <property type="match status" value="1"/>
</dbReference>
<evidence type="ECO:0000256" key="3">
    <source>
        <dbReference type="ARBA" id="ARBA00022723"/>
    </source>
</evidence>
<dbReference type="InterPro" id="IPR023091">
    <property type="entry name" value="MetalPrtase_cat_dom_sf_prd"/>
</dbReference>
<keyword evidence="9" id="KW-1185">Reference proteome</keyword>
<feature type="binding site" evidence="7">
    <location>
        <position position="128"/>
    </location>
    <ligand>
        <name>Zn(2+)</name>
        <dbReference type="ChEBI" id="CHEBI:29105"/>
        <note>catalytic</note>
    </ligand>
</feature>
<dbReference type="EC" id="3.1.-.-" evidence="7"/>
<dbReference type="GO" id="GO:0006364">
    <property type="term" value="P:rRNA processing"/>
    <property type="evidence" value="ECO:0007669"/>
    <property type="project" value="UniProtKB-UniRule"/>
</dbReference>
<dbReference type="Pfam" id="PF02130">
    <property type="entry name" value="YbeY"/>
    <property type="match status" value="1"/>
</dbReference>
<dbReference type="PANTHER" id="PTHR46986">
    <property type="entry name" value="ENDORIBONUCLEASE YBEY, CHLOROPLASTIC"/>
    <property type="match status" value="1"/>
</dbReference>
<keyword evidence="2 7" id="KW-0540">Nuclease</keyword>
<gene>
    <name evidence="7 8" type="primary">ybeY</name>
    <name evidence="8" type="ORF">EOD42_08280</name>
</gene>
<reference evidence="8 9" key="1">
    <citation type="submission" date="2019-01" db="EMBL/GenBank/DDBJ databases">
        <authorList>
            <person name="Chen W.-M."/>
        </authorList>
    </citation>
    <scope>NUCLEOTIDE SEQUENCE [LARGE SCALE GENOMIC DNA]</scope>
    <source>
        <strain evidence="8 9">CCP-6</strain>
    </source>
</reference>
<evidence type="ECO:0000313" key="8">
    <source>
        <dbReference type="EMBL" id="RVT97788.1"/>
    </source>
</evidence>
<dbReference type="EMBL" id="SACL01000002">
    <property type="protein sequence ID" value="RVT97788.1"/>
    <property type="molecule type" value="Genomic_DNA"/>
</dbReference>
<dbReference type="Gene3D" id="3.40.390.30">
    <property type="entry name" value="Metalloproteases ('zincins'), catalytic domain"/>
    <property type="match status" value="1"/>
</dbReference>
<dbReference type="GO" id="GO:0004222">
    <property type="term" value="F:metalloendopeptidase activity"/>
    <property type="evidence" value="ECO:0007669"/>
    <property type="project" value="InterPro"/>
</dbReference>
<keyword evidence="7" id="KW-0690">Ribosome biogenesis</keyword>
<dbReference type="GO" id="GO:0008270">
    <property type="term" value="F:zinc ion binding"/>
    <property type="evidence" value="ECO:0007669"/>
    <property type="project" value="UniProtKB-UniRule"/>
</dbReference>
<dbReference type="InterPro" id="IPR002036">
    <property type="entry name" value="YbeY"/>
</dbReference>
<sequence>MPDRSSPPEGRSRPFIEIITAAPGWRRLVKQPELLAQRAALAAIRANGVPVPRGAALTVLLADDRTLKQLNSDHRDKVKPTNVLSFPGIGPALGDIAISVETVRREAQAEGKKPTAHFAHLIAHGTLHVLGHDHLEAGEARLMERTESRAMAMIRQPNPWRRT</sequence>
<keyword evidence="7" id="KW-0698">rRNA processing</keyword>
<feature type="binding site" evidence="7">
    <location>
        <position position="134"/>
    </location>
    <ligand>
        <name>Zn(2+)</name>
        <dbReference type="ChEBI" id="CHEBI:29105"/>
        <note>catalytic</note>
    </ligand>
</feature>
<dbReference type="NCBIfam" id="TIGR00043">
    <property type="entry name" value="rRNA maturation RNase YbeY"/>
    <property type="match status" value="1"/>
</dbReference>
<organism evidence="8 9">
    <name type="scientific">Rhodovarius crocodyli</name>
    <dbReference type="NCBI Taxonomy" id="1979269"/>
    <lineage>
        <taxon>Bacteria</taxon>
        <taxon>Pseudomonadati</taxon>
        <taxon>Pseudomonadota</taxon>
        <taxon>Alphaproteobacteria</taxon>
        <taxon>Acetobacterales</taxon>
        <taxon>Roseomonadaceae</taxon>
        <taxon>Rhodovarius</taxon>
    </lineage>
</organism>
<comment type="caution">
    <text evidence="8">The sequence shown here is derived from an EMBL/GenBank/DDBJ whole genome shotgun (WGS) entry which is preliminary data.</text>
</comment>
<keyword evidence="3 7" id="KW-0479">Metal-binding</keyword>
<keyword evidence="5 7" id="KW-0378">Hydrolase</keyword>
<dbReference type="OrthoDB" id="9807740at2"/>
<proteinExistence type="inferred from homology"/>
<evidence type="ECO:0000256" key="1">
    <source>
        <dbReference type="ARBA" id="ARBA00010875"/>
    </source>
</evidence>
<keyword evidence="4 7" id="KW-0255">Endonuclease</keyword>
<comment type="function">
    <text evidence="7">Single strand-specific metallo-endoribonuclease involved in late-stage 70S ribosome quality control and in maturation of the 3' terminus of the 16S rRNA.</text>
</comment>
<protein>
    <recommendedName>
        <fullName evidence="7">Endoribonuclease YbeY</fullName>
        <ecNumber evidence="7">3.1.-.-</ecNumber>
    </recommendedName>
</protein>
<name>A0A437MJF1_9PROT</name>
<dbReference type="GO" id="GO:0004521">
    <property type="term" value="F:RNA endonuclease activity"/>
    <property type="evidence" value="ECO:0007669"/>
    <property type="project" value="UniProtKB-UniRule"/>
</dbReference>
<comment type="subcellular location">
    <subcellularLocation>
        <location evidence="7">Cytoplasm</location>
    </subcellularLocation>
</comment>
<feature type="binding site" evidence="7">
    <location>
        <position position="124"/>
    </location>
    <ligand>
        <name>Zn(2+)</name>
        <dbReference type="ChEBI" id="CHEBI:29105"/>
        <note>catalytic</note>
    </ligand>
</feature>
<dbReference type="SUPFAM" id="SSF55486">
    <property type="entry name" value="Metalloproteases ('zincins'), catalytic domain"/>
    <property type="match status" value="1"/>
</dbReference>
<keyword evidence="6 7" id="KW-0862">Zinc</keyword>
<evidence type="ECO:0000256" key="7">
    <source>
        <dbReference type="HAMAP-Rule" id="MF_00009"/>
    </source>
</evidence>